<dbReference type="OrthoDB" id="9807246at2"/>
<evidence type="ECO:0000259" key="5">
    <source>
        <dbReference type="PROSITE" id="PS51891"/>
    </source>
</evidence>
<dbReference type="KEGG" id="mets:DK389_00635"/>
<keyword evidence="3" id="KW-0862">Zinc</keyword>
<gene>
    <name evidence="6" type="ORF">DK389_00635</name>
</gene>
<keyword evidence="4" id="KW-0456">Lyase</keyword>
<dbReference type="PROSITE" id="PS51891">
    <property type="entry name" value="CENP_V_GFA"/>
    <property type="match status" value="1"/>
</dbReference>
<protein>
    <submittedName>
        <fullName evidence="6">Aldehyde-activating protein</fullName>
    </submittedName>
</protein>
<dbReference type="PANTHER" id="PTHR33337">
    <property type="entry name" value="GFA DOMAIN-CONTAINING PROTEIN"/>
    <property type="match status" value="1"/>
</dbReference>
<proteinExistence type="inferred from homology"/>
<evidence type="ECO:0000256" key="2">
    <source>
        <dbReference type="ARBA" id="ARBA00022723"/>
    </source>
</evidence>
<dbReference type="EMBL" id="CP029550">
    <property type="protein sequence ID" value="AWN39334.1"/>
    <property type="molecule type" value="Genomic_DNA"/>
</dbReference>
<dbReference type="RefSeq" id="WP_109886819.1">
    <property type="nucleotide sequence ID" value="NZ_CP029550.1"/>
</dbReference>
<dbReference type="InterPro" id="IPR006913">
    <property type="entry name" value="CENP-V/GFA"/>
</dbReference>
<dbReference type="GO" id="GO:0016846">
    <property type="term" value="F:carbon-sulfur lyase activity"/>
    <property type="evidence" value="ECO:0007669"/>
    <property type="project" value="InterPro"/>
</dbReference>
<dbReference type="AlphaFoldDB" id="A0A2U8VZU9"/>
<organism evidence="6 7">
    <name type="scientific">Methylobacterium durans</name>
    <dbReference type="NCBI Taxonomy" id="2202825"/>
    <lineage>
        <taxon>Bacteria</taxon>
        <taxon>Pseudomonadati</taxon>
        <taxon>Pseudomonadota</taxon>
        <taxon>Alphaproteobacteria</taxon>
        <taxon>Hyphomicrobiales</taxon>
        <taxon>Methylobacteriaceae</taxon>
        <taxon>Methylobacterium</taxon>
    </lineage>
</organism>
<dbReference type="GO" id="GO:0046872">
    <property type="term" value="F:metal ion binding"/>
    <property type="evidence" value="ECO:0007669"/>
    <property type="project" value="UniProtKB-KW"/>
</dbReference>
<evidence type="ECO:0000313" key="6">
    <source>
        <dbReference type="EMBL" id="AWN39334.1"/>
    </source>
</evidence>
<reference evidence="7" key="1">
    <citation type="submission" date="2018-05" db="EMBL/GenBank/DDBJ databases">
        <title>Complete Genome Sequence of Methylobacterium sp. 17SD2-17.</title>
        <authorList>
            <person name="Srinivasan S."/>
        </authorList>
    </citation>
    <scope>NUCLEOTIDE SEQUENCE [LARGE SCALE GENOMIC DNA]</scope>
    <source>
        <strain evidence="7">17SD2-17</strain>
    </source>
</reference>
<dbReference type="Proteomes" id="UP000245926">
    <property type="component" value="Chromosome"/>
</dbReference>
<dbReference type="Pfam" id="PF04828">
    <property type="entry name" value="GFA"/>
    <property type="match status" value="1"/>
</dbReference>
<name>A0A2U8VZU9_9HYPH</name>
<dbReference type="InterPro" id="IPR011057">
    <property type="entry name" value="Mss4-like_sf"/>
</dbReference>
<comment type="similarity">
    <text evidence="1">Belongs to the Gfa family.</text>
</comment>
<accession>A0A2U8VZU9</accession>
<sequence length="131" mass="14260">MVLTGGCRCGAIRYSAEGEPGHASVCHCADCRRSAGAPMVAWALFPQERLAITGHPARYESSPGTLREFCGTCGTGLFYRNESIFPGQVDIQTATLDDPDALPPKARIQTAEAPNWFERFDALPRFPRFPG</sequence>
<dbReference type="SUPFAM" id="SSF51316">
    <property type="entry name" value="Mss4-like"/>
    <property type="match status" value="1"/>
</dbReference>
<keyword evidence="7" id="KW-1185">Reference proteome</keyword>
<evidence type="ECO:0000256" key="3">
    <source>
        <dbReference type="ARBA" id="ARBA00022833"/>
    </source>
</evidence>
<feature type="domain" description="CENP-V/GFA" evidence="5">
    <location>
        <begin position="3"/>
        <end position="117"/>
    </location>
</feature>
<dbReference type="Gene3D" id="3.90.1590.10">
    <property type="entry name" value="glutathione-dependent formaldehyde- activating enzyme (gfa)"/>
    <property type="match status" value="1"/>
</dbReference>
<dbReference type="PANTHER" id="PTHR33337:SF40">
    <property type="entry name" value="CENP-V_GFA DOMAIN-CONTAINING PROTEIN-RELATED"/>
    <property type="match status" value="1"/>
</dbReference>
<evidence type="ECO:0000256" key="1">
    <source>
        <dbReference type="ARBA" id="ARBA00005495"/>
    </source>
</evidence>
<keyword evidence="2" id="KW-0479">Metal-binding</keyword>
<evidence type="ECO:0000256" key="4">
    <source>
        <dbReference type="ARBA" id="ARBA00023239"/>
    </source>
</evidence>
<evidence type="ECO:0000313" key="7">
    <source>
        <dbReference type="Proteomes" id="UP000245926"/>
    </source>
</evidence>